<keyword evidence="1 7" id="KW-1003">Cell membrane</keyword>
<protein>
    <recommendedName>
        <fullName evidence="7">Endolytic murein transglycosylase</fullName>
        <ecNumber evidence="7">4.2.2.29</ecNumber>
    </recommendedName>
    <alternativeName>
        <fullName evidence="7">Peptidoglycan lytic transglycosylase</fullName>
    </alternativeName>
    <alternativeName>
        <fullName evidence="7">Peptidoglycan polymerization terminase</fullName>
    </alternativeName>
</protein>
<name>A0ABT9VTA3_9BACI</name>
<feature type="transmembrane region" description="Helical" evidence="7">
    <location>
        <begin position="54"/>
        <end position="78"/>
    </location>
</feature>
<organism evidence="9 10">
    <name type="scientific">Caldalkalibacillus horti</name>
    <dbReference type="NCBI Taxonomy" id="77523"/>
    <lineage>
        <taxon>Bacteria</taxon>
        <taxon>Bacillati</taxon>
        <taxon>Bacillota</taxon>
        <taxon>Bacilli</taxon>
        <taxon>Bacillales</taxon>
        <taxon>Bacillaceae</taxon>
        <taxon>Caldalkalibacillus</taxon>
    </lineage>
</organism>
<comment type="subcellular location">
    <subcellularLocation>
        <location evidence="7">Cell membrane</location>
        <topology evidence="7">Single-pass membrane protein</topology>
    </subcellularLocation>
</comment>
<keyword evidence="4 7" id="KW-0472">Membrane</keyword>
<dbReference type="CDD" id="cd08010">
    <property type="entry name" value="MltG_like"/>
    <property type="match status" value="1"/>
</dbReference>
<comment type="function">
    <text evidence="7">Functions as a peptidoglycan terminase that cleaves nascent peptidoglycan strands endolytically to terminate their elongation.</text>
</comment>
<keyword evidence="6 7" id="KW-0961">Cell wall biogenesis/degradation</keyword>
<proteinExistence type="inferred from homology"/>
<accession>A0ABT9VTA3</accession>
<dbReference type="InterPro" id="IPR003770">
    <property type="entry name" value="MLTG-like"/>
</dbReference>
<dbReference type="Pfam" id="PF02618">
    <property type="entry name" value="YceG"/>
    <property type="match status" value="1"/>
</dbReference>
<dbReference type="HAMAP" id="MF_02065">
    <property type="entry name" value="MltG"/>
    <property type="match status" value="1"/>
</dbReference>
<dbReference type="Gene3D" id="3.30.160.60">
    <property type="entry name" value="Classic Zinc Finger"/>
    <property type="match status" value="1"/>
</dbReference>
<dbReference type="PANTHER" id="PTHR30518">
    <property type="entry name" value="ENDOLYTIC MUREIN TRANSGLYCOSYLASE"/>
    <property type="match status" value="1"/>
</dbReference>
<evidence type="ECO:0000256" key="1">
    <source>
        <dbReference type="ARBA" id="ARBA00022475"/>
    </source>
</evidence>
<dbReference type="Gene3D" id="3.30.1490.480">
    <property type="entry name" value="Endolytic murein transglycosylase"/>
    <property type="match status" value="1"/>
</dbReference>
<evidence type="ECO:0000313" key="9">
    <source>
        <dbReference type="EMBL" id="MDQ0164215.1"/>
    </source>
</evidence>
<evidence type="ECO:0000256" key="6">
    <source>
        <dbReference type="ARBA" id="ARBA00023316"/>
    </source>
</evidence>
<feature type="region of interest" description="Disordered" evidence="8">
    <location>
        <begin position="389"/>
        <end position="409"/>
    </location>
</feature>
<evidence type="ECO:0000256" key="3">
    <source>
        <dbReference type="ARBA" id="ARBA00022989"/>
    </source>
</evidence>
<evidence type="ECO:0000256" key="4">
    <source>
        <dbReference type="ARBA" id="ARBA00023136"/>
    </source>
</evidence>
<feature type="site" description="Important for catalytic activity" evidence="7">
    <location>
        <position position="292"/>
    </location>
</feature>
<dbReference type="RefSeq" id="WP_307389492.1">
    <property type="nucleotide sequence ID" value="NZ_BAAADK010000009.1"/>
</dbReference>
<evidence type="ECO:0000256" key="5">
    <source>
        <dbReference type="ARBA" id="ARBA00023239"/>
    </source>
</evidence>
<feature type="compositionally biased region" description="Basic and acidic residues" evidence="8">
    <location>
        <begin position="389"/>
        <end position="400"/>
    </location>
</feature>
<sequence>MSENNGRHNQEDGKQSTHSELSRSNKQKADENHPPVDEEEEYEQEYSSFSGFKIVLITLLTIILVVGLAGGIGAYYVYANLQPVDDESEEIIEIEVPMGSSGTRIASILKENDLIRHENIFYYYVRYKGHSGFQAGTYYLTQSLSPEEIIELLKEGRVHQETVRFTIAEGLTIDQISVHLENEGLANADRFKELSNQPELFEEEFAFLSYLPEEREDIKYLLEGFLFPETYEIFQGADEEVIIRVMLSQFDKEFNRIVQTLNTEDEGWEQKLEERGLTIFDMITLASIVEREAVVNDERKTIAGVFHNRLEDEWLLQSCATVQFVLGKQRDRILYEDLAVEHPYNSYINEGLPPGPIASPGRESILATFNPENHEYYFFVTKKDGSGSHHFSRTFEEHQQNDAQSRGNF</sequence>
<dbReference type="NCBIfam" id="TIGR00247">
    <property type="entry name" value="endolytic transglycosylase MltG"/>
    <property type="match status" value="1"/>
</dbReference>
<evidence type="ECO:0000256" key="8">
    <source>
        <dbReference type="SAM" id="MobiDB-lite"/>
    </source>
</evidence>
<comment type="caution">
    <text evidence="9">The sequence shown here is derived from an EMBL/GenBank/DDBJ whole genome shotgun (WGS) entry which is preliminary data.</text>
</comment>
<reference evidence="9 10" key="1">
    <citation type="submission" date="2023-07" db="EMBL/GenBank/DDBJ databases">
        <title>Genomic Encyclopedia of Type Strains, Phase IV (KMG-IV): sequencing the most valuable type-strain genomes for metagenomic binning, comparative biology and taxonomic classification.</title>
        <authorList>
            <person name="Goeker M."/>
        </authorList>
    </citation>
    <scope>NUCLEOTIDE SEQUENCE [LARGE SCALE GENOMIC DNA]</scope>
    <source>
        <strain evidence="9 10">DSM 12751</strain>
    </source>
</reference>
<dbReference type="EMBL" id="JAUSTY010000001">
    <property type="protein sequence ID" value="MDQ0164215.1"/>
    <property type="molecule type" value="Genomic_DNA"/>
</dbReference>
<dbReference type="PANTHER" id="PTHR30518:SF2">
    <property type="entry name" value="ENDOLYTIC MUREIN TRANSGLYCOSYLASE"/>
    <property type="match status" value="1"/>
</dbReference>
<keyword evidence="3 7" id="KW-1133">Transmembrane helix</keyword>
<keyword evidence="2 7" id="KW-0812">Transmembrane</keyword>
<evidence type="ECO:0000313" key="10">
    <source>
        <dbReference type="Proteomes" id="UP001235840"/>
    </source>
</evidence>
<evidence type="ECO:0000256" key="2">
    <source>
        <dbReference type="ARBA" id="ARBA00022692"/>
    </source>
</evidence>
<dbReference type="EC" id="4.2.2.29" evidence="7"/>
<keyword evidence="5 7" id="KW-0456">Lyase</keyword>
<gene>
    <name evidence="7" type="primary">mltG</name>
    <name evidence="9" type="ORF">J2S11_000114</name>
</gene>
<feature type="compositionally biased region" description="Basic and acidic residues" evidence="8">
    <location>
        <begin position="1"/>
        <end position="36"/>
    </location>
</feature>
<dbReference type="Proteomes" id="UP001235840">
    <property type="component" value="Unassembled WGS sequence"/>
</dbReference>
<evidence type="ECO:0000256" key="7">
    <source>
        <dbReference type="HAMAP-Rule" id="MF_02065"/>
    </source>
</evidence>
<feature type="region of interest" description="Disordered" evidence="8">
    <location>
        <begin position="1"/>
        <end position="42"/>
    </location>
</feature>
<comment type="similarity">
    <text evidence="7">Belongs to the transglycosylase MltG family.</text>
</comment>
<comment type="catalytic activity">
    <reaction evidence="7">
        <text>a peptidoglycan chain = a peptidoglycan chain with N-acetyl-1,6-anhydromuramyl-[peptide] at the reducing end + a peptidoglycan chain with N-acetylglucosamine at the non-reducing end.</text>
        <dbReference type="EC" id="4.2.2.29"/>
    </reaction>
</comment>
<keyword evidence="10" id="KW-1185">Reference proteome</keyword>